<keyword evidence="2" id="KW-0223">Dioxygenase</keyword>
<dbReference type="GO" id="GO:0005737">
    <property type="term" value="C:cytoplasm"/>
    <property type="evidence" value="ECO:0007669"/>
    <property type="project" value="TreeGrafter"/>
</dbReference>
<dbReference type="GO" id="GO:0046872">
    <property type="term" value="F:metal ion binding"/>
    <property type="evidence" value="ECO:0007669"/>
    <property type="project" value="UniProtKB-KW"/>
</dbReference>
<dbReference type="InterPro" id="IPR004574">
    <property type="entry name" value="Alkb"/>
</dbReference>
<sequence length="381" mass="42560">MVDEQPSRQGQQTAFRRCEKRYSRRDQELDLSGVIDFRNVSAPQPLADNAEGMRRVCLTHDLATPPSLPFEVFRQKRPPAYTLEAHSGLIVIPDALTDAGQRWLARKCLCDCTRPPNRTNLDPFFEMPEKSLFSLAFSRELPAEEAVDVPSTTMIRSRAETDSVQADVTRPKGNFYTQSETPAGLLGHLRWCTLGQQYNWTTKQYDLGTSAFDKDIDALMRAIAEAITDPVIIPGDADDEQLQPWPSSYDGRMFVSQAGIINYYDQRTTMAGHVDKTEENMDAPLISTSIGLTCVYLVGGVTRDTEPAAFLLRSGDVLAMCGRSRLAFHGVPRVLPDTAPLYLSNPESGAADAEASEYPEWKHFAQYLTKHRINCNARKCS</sequence>
<dbReference type="SUPFAM" id="SSF51197">
    <property type="entry name" value="Clavaminate synthase-like"/>
    <property type="match status" value="1"/>
</dbReference>
<evidence type="ECO:0000259" key="6">
    <source>
        <dbReference type="PROSITE" id="PS51471"/>
    </source>
</evidence>
<dbReference type="InterPro" id="IPR027450">
    <property type="entry name" value="AlkB-like"/>
</dbReference>
<keyword evidence="8" id="KW-1185">Reference proteome</keyword>
<dbReference type="Proteomes" id="UP001140172">
    <property type="component" value="Unassembled WGS sequence"/>
</dbReference>
<dbReference type="GO" id="GO:0051213">
    <property type="term" value="F:dioxygenase activity"/>
    <property type="evidence" value="ECO:0007669"/>
    <property type="project" value="UniProtKB-KW"/>
</dbReference>
<organism evidence="7 8">
    <name type="scientific">Coemansia interrupta</name>
    <dbReference type="NCBI Taxonomy" id="1126814"/>
    <lineage>
        <taxon>Eukaryota</taxon>
        <taxon>Fungi</taxon>
        <taxon>Fungi incertae sedis</taxon>
        <taxon>Zoopagomycota</taxon>
        <taxon>Kickxellomycotina</taxon>
        <taxon>Kickxellomycetes</taxon>
        <taxon>Kickxellales</taxon>
        <taxon>Kickxellaceae</taxon>
        <taxon>Coemansia</taxon>
    </lineage>
</organism>
<feature type="binding site" evidence="5">
    <location>
        <position position="275"/>
    </location>
    <ligand>
        <name>Fe cation</name>
        <dbReference type="ChEBI" id="CHEBI:24875"/>
        <note>catalytic</note>
    </ligand>
</feature>
<feature type="binding site" evidence="5">
    <location>
        <position position="329"/>
    </location>
    <ligand>
        <name>Fe cation</name>
        <dbReference type="ChEBI" id="CHEBI:24875"/>
        <note>catalytic</note>
    </ligand>
</feature>
<keyword evidence="4 5" id="KW-0408">Iron</keyword>
<evidence type="ECO:0000256" key="5">
    <source>
        <dbReference type="PIRSR" id="PIRSR604574-2"/>
    </source>
</evidence>
<evidence type="ECO:0000256" key="1">
    <source>
        <dbReference type="ARBA" id="ARBA00022723"/>
    </source>
</evidence>
<evidence type="ECO:0000313" key="8">
    <source>
        <dbReference type="Proteomes" id="UP001140172"/>
    </source>
</evidence>
<gene>
    <name evidence="7" type="ORF">GGI15_000228</name>
</gene>
<comment type="caution">
    <text evidence="7">The sequence shown here is derived from an EMBL/GenBank/DDBJ whole genome shotgun (WGS) entry which is preliminary data.</text>
</comment>
<dbReference type="EMBL" id="JANBUM010000005">
    <property type="protein sequence ID" value="KAJ2788053.1"/>
    <property type="molecule type" value="Genomic_DNA"/>
</dbReference>
<dbReference type="AlphaFoldDB" id="A0A9W8HTK7"/>
<dbReference type="PANTHER" id="PTHR16557:SF2">
    <property type="entry name" value="NUCLEIC ACID DIOXYGENASE ALKBH1"/>
    <property type="match status" value="1"/>
</dbReference>
<protein>
    <recommendedName>
        <fullName evidence="6">Fe2OG dioxygenase domain-containing protein</fullName>
    </recommendedName>
</protein>
<keyword evidence="3" id="KW-0560">Oxidoreductase</keyword>
<feature type="binding site" evidence="5">
    <location>
        <position position="273"/>
    </location>
    <ligand>
        <name>Fe cation</name>
        <dbReference type="ChEBI" id="CHEBI:24875"/>
        <note>catalytic</note>
    </ligand>
</feature>
<proteinExistence type="predicted"/>
<feature type="domain" description="Fe2OG dioxygenase" evidence="6">
    <location>
        <begin position="254"/>
        <end position="381"/>
    </location>
</feature>
<dbReference type="GO" id="GO:0005634">
    <property type="term" value="C:nucleus"/>
    <property type="evidence" value="ECO:0007669"/>
    <property type="project" value="TreeGrafter"/>
</dbReference>
<comment type="cofactor">
    <cofactor evidence="5">
        <name>Fe(2+)</name>
        <dbReference type="ChEBI" id="CHEBI:29033"/>
    </cofactor>
    <text evidence="5">Binds 1 Fe(2+) ion per subunit.</text>
</comment>
<dbReference type="Pfam" id="PF13532">
    <property type="entry name" value="2OG-FeII_Oxy_2"/>
    <property type="match status" value="1"/>
</dbReference>
<dbReference type="InterPro" id="IPR005123">
    <property type="entry name" value="Oxoglu/Fe-dep_dioxygenase_dom"/>
</dbReference>
<dbReference type="PROSITE" id="PS51471">
    <property type="entry name" value="FE2OG_OXY"/>
    <property type="match status" value="1"/>
</dbReference>
<accession>A0A9W8HTK7</accession>
<dbReference type="InterPro" id="IPR037151">
    <property type="entry name" value="AlkB-like_sf"/>
</dbReference>
<dbReference type="OrthoDB" id="6614653at2759"/>
<evidence type="ECO:0000256" key="3">
    <source>
        <dbReference type="ARBA" id="ARBA00023002"/>
    </source>
</evidence>
<dbReference type="PANTHER" id="PTHR16557">
    <property type="entry name" value="ALKYLATED DNA REPAIR PROTEIN ALKB-RELATED"/>
    <property type="match status" value="1"/>
</dbReference>
<name>A0A9W8HTK7_9FUNG</name>
<reference evidence="7" key="1">
    <citation type="submission" date="2022-07" db="EMBL/GenBank/DDBJ databases">
        <title>Phylogenomic reconstructions and comparative analyses of Kickxellomycotina fungi.</title>
        <authorList>
            <person name="Reynolds N.K."/>
            <person name="Stajich J.E."/>
            <person name="Barry K."/>
            <person name="Grigoriev I.V."/>
            <person name="Crous P."/>
            <person name="Smith M.E."/>
        </authorList>
    </citation>
    <scope>NUCLEOTIDE SEQUENCE</scope>
    <source>
        <strain evidence="7">BCRC 34489</strain>
    </source>
</reference>
<evidence type="ECO:0000256" key="4">
    <source>
        <dbReference type="ARBA" id="ARBA00023004"/>
    </source>
</evidence>
<dbReference type="Gene3D" id="2.60.120.590">
    <property type="entry name" value="Alpha-ketoglutarate-dependent dioxygenase AlkB-like"/>
    <property type="match status" value="1"/>
</dbReference>
<evidence type="ECO:0000256" key="2">
    <source>
        <dbReference type="ARBA" id="ARBA00022964"/>
    </source>
</evidence>
<keyword evidence="1 5" id="KW-0479">Metal-binding</keyword>
<evidence type="ECO:0000313" key="7">
    <source>
        <dbReference type="EMBL" id="KAJ2788053.1"/>
    </source>
</evidence>